<reference evidence="5 6" key="1">
    <citation type="submission" date="2019-07" db="EMBL/GenBank/DDBJ databases">
        <title>Whole genome shotgun sequence of Skermanella aerolata NBRC 106429.</title>
        <authorList>
            <person name="Hosoyama A."/>
            <person name="Uohara A."/>
            <person name="Ohji S."/>
            <person name="Ichikawa N."/>
        </authorList>
    </citation>
    <scope>NUCLEOTIDE SEQUENCE [LARGE SCALE GENOMIC DNA]</scope>
    <source>
        <strain evidence="5 6">NBRC 106429</strain>
    </source>
</reference>
<dbReference type="EMBL" id="BJYZ01000006">
    <property type="protein sequence ID" value="GEO37504.1"/>
    <property type="molecule type" value="Genomic_DNA"/>
</dbReference>
<comment type="caution">
    <text evidence="5">The sequence shown here is derived from an EMBL/GenBank/DDBJ whole genome shotgun (WGS) entry which is preliminary data.</text>
</comment>
<dbReference type="NCBIfam" id="NF003011">
    <property type="entry name" value="PRK03837.1"/>
    <property type="match status" value="1"/>
</dbReference>
<dbReference type="RefSeq" id="WP_044427244.1">
    <property type="nucleotide sequence ID" value="NZ_BJYZ01000006.1"/>
</dbReference>
<dbReference type="Gene3D" id="1.10.10.10">
    <property type="entry name" value="Winged helix-like DNA-binding domain superfamily/Winged helix DNA-binding domain"/>
    <property type="match status" value="1"/>
</dbReference>
<dbReference type="Gene3D" id="1.20.120.530">
    <property type="entry name" value="GntR ligand-binding domain-like"/>
    <property type="match status" value="1"/>
</dbReference>
<evidence type="ECO:0000256" key="2">
    <source>
        <dbReference type="ARBA" id="ARBA00023125"/>
    </source>
</evidence>
<dbReference type="InterPro" id="IPR011711">
    <property type="entry name" value="GntR_C"/>
</dbReference>
<evidence type="ECO:0000256" key="1">
    <source>
        <dbReference type="ARBA" id="ARBA00023015"/>
    </source>
</evidence>
<dbReference type="InterPro" id="IPR036388">
    <property type="entry name" value="WH-like_DNA-bd_sf"/>
</dbReference>
<protein>
    <submittedName>
        <fullName evidence="5">GntR family transcriptional regulator</fullName>
    </submittedName>
</protein>
<dbReference type="Proteomes" id="UP000321523">
    <property type="component" value="Unassembled WGS sequence"/>
</dbReference>
<keyword evidence="6" id="KW-1185">Reference proteome</keyword>
<dbReference type="PRINTS" id="PR00035">
    <property type="entry name" value="HTHGNTR"/>
</dbReference>
<keyword evidence="1" id="KW-0805">Transcription regulation</keyword>
<dbReference type="SMART" id="SM00895">
    <property type="entry name" value="FCD"/>
    <property type="match status" value="1"/>
</dbReference>
<dbReference type="InterPro" id="IPR008920">
    <property type="entry name" value="TF_FadR/GntR_C"/>
</dbReference>
<organism evidence="5 6">
    <name type="scientific">Skermanella aerolata</name>
    <dbReference type="NCBI Taxonomy" id="393310"/>
    <lineage>
        <taxon>Bacteria</taxon>
        <taxon>Pseudomonadati</taxon>
        <taxon>Pseudomonadota</taxon>
        <taxon>Alphaproteobacteria</taxon>
        <taxon>Rhodospirillales</taxon>
        <taxon>Azospirillaceae</taxon>
        <taxon>Skermanella</taxon>
    </lineage>
</organism>
<dbReference type="PANTHER" id="PTHR43537:SF53">
    <property type="entry name" value="HTH-TYPE TRANSCRIPTIONAL REPRESSOR NANR"/>
    <property type="match status" value="1"/>
</dbReference>
<name>A0A512DM02_9PROT</name>
<evidence type="ECO:0000259" key="4">
    <source>
        <dbReference type="PROSITE" id="PS50949"/>
    </source>
</evidence>
<keyword evidence="3" id="KW-0804">Transcription</keyword>
<dbReference type="AlphaFoldDB" id="A0A512DM02"/>
<dbReference type="Pfam" id="PF00392">
    <property type="entry name" value="GntR"/>
    <property type="match status" value="1"/>
</dbReference>
<dbReference type="SUPFAM" id="SSF46785">
    <property type="entry name" value="Winged helix' DNA-binding domain"/>
    <property type="match status" value="1"/>
</dbReference>
<evidence type="ECO:0000256" key="3">
    <source>
        <dbReference type="ARBA" id="ARBA00023163"/>
    </source>
</evidence>
<dbReference type="InterPro" id="IPR000524">
    <property type="entry name" value="Tscrpt_reg_HTH_GntR"/>
</dbReference>
<feature type="domain" description="HTH gntR-type" evidence="4">
    <location>
        <begin position="10"/>
        <end position="78"/>
    </location>
</feature>
<dbReference type="SMART" id="SM00345">
    <property type="entry name" value="HTH_GNTR"/>
    <property type="match status" value="1"/>
</dbReference>
<dbReference type="PROSITE" id="PS50949">
    <property type="entry name" value="HTH_GNTR"/>
    <property type="match status" value="1"/>
</dbReference>
<proteinExistence type="predicted"/>
<dbReference type="InterPro" id="IPR036390">
    <property type="entry name" value="WH_DNA-bd_sf"/>
</dbReference>
<dbReference type="SUPFAM" id="SSF48008">
    <property type="entry name" value="GntR ligand-binding domain-like"/>
    <property type="match status" value="1"/>
</dbReference>
<accession>A0A512DM02</accession>
<dbReference type="GO" id="GO:0003700">
    <property type="term" value="F:DNA-binding transcription factor activity"/>
    <property type="evidence" value="ECO:0007669"/>
    <property type="project" value="InterPro"/>
</dbReference>
<keyword evidence="2" id="KW-0238">DNA-binding</keyword>
<dbReference type="PANTHER" id="PTHR43537">
    <property type="entry name" value="TRANSCRIPTIONAL REGULATOR, GNTR FAMILY"/>
    <property type="match status" value="1"/>
</dbReference>
<evidence type="ECO:0000313" key="6">
    <source>
        <dbReference type="Proteomes" id="UP000321523"/>
    </source>
</evidence>
<dbReference type="Pfam" id="PF07729">
    <property type="entry name" value="FCD"/>
    <property type="match status" value="1"/>
</dbReference>
<dbReference type="OrthoDB" id="7339934at2"/>
<evidence type="ECO:0000313" key="5">
    <source>
        <dbReference type="EMBL" id="GEO37504.1"/>
    </source>
</evidence>
<sequence>MTVTDPIPRRKLSQEVLDRLLSRITSGEYAAGDQLPSERQLMEMFQVGRPAIREAMQTLSHMGLVSITHGERARVTPITAAKVMGQVGESAKHFLATAPENLEHLKEARVFFEVGMVRLATERASDADIARLERRLQEHRDALTDLSGFLARDMAFHREIAAISGNPIYAAVAQAMFDWLAVYHVSLLRAPGAEQITIDEHERIFNGIAKRDTEEAAAAMSDHLKRASSLYRQFEK</sequence>
<dbReference type="CDD" id="cd07377">
    <property type="entry name" value="WHTH_GntR"/>
    <property type="match status" value="1"/>
</dbReference>
<gene>
    <name evidence="5" type="ORF">SAE02_16520</name>
</gene>
<dbReference type="GO" id="GO:0003677">
    <property type="term" value="F:DNA binding"/>
    <property type="evidence" value="ECO:0007669"/>
    <property type="project" value="UniProtKB-KW"/>
</dbReference>